<dbReference type="InterPro" id="IPR025667">
    <property type="entry name" value="SprB_repeat"/>
</dbReference>
<dbReference type="NCBIfam" id="TIGR04131">
    <property type="entry name" value="Bac_Flav_CTERM"/>
    <property type="match status" value="1"/>
</dbReference>
<dbReference type="EMBL" id="MTBC01000007">
    <property type="protein sequence ID" value="OQD42280.1"/>
    <property type="molecule type" value="Genomic_DNA"/>
</dbReference>
<protein>
    <submittedName>
        <fullName evidence="1">Transporter</fullName>
    </submittedName>
</protein>
<gene>
    <name evidence="1" type="ORF">BUL40_10955</name>
</gene>
<dbReference type="Proteomes" id="UP000191680">
    <property type="component" value="Unassembled WGS sequence"/>
</dbReference>
<comment type="caution">
    <text evidence="1">The sequence shown here is derived from an EMBL/GenBank/DDBJ whole genome shotgun (WGS) entry which is preliminary data.</text>
</comment>
<organism evidence="1 2">
    <name type="scientific">Croceivirga radicis</name>
    <dbReference type="NCBI Taxonomy" id="1929488"/>
    <lineage>
        <taxon>Bacteria</taxon>
        <taxon>Pseudomonadati</taxon>
        <taxon>Bacteroidota</taxon>
        <taxon>Flavobacteriia</taxon>
        <taxon>Flavobacteriales</taxon>
        <taxon>Flavobacteriaceae</taxon>
        <taxon>Croceivirga</taxon>
    </lineage>
</organism>
<evidence type="ECO:0000313" key="1">
    <source>
        <dbReference type="EMBL" id="OQD42280.1"/>
    </source>
</evidence>
<name>A0A1V6LQ03_9FLAO</name>
<accession>A0A1V6LQ03</accession>
<proteinExistence type="predicted"/>
<reference evidence="1 2" key="1">
    <citation type="submission" date="2016-12" db="EMBL/GenBank/DDBJ databases">
        <authorList>
            <person name="Song W.-J."/>
            <person name="Kurnit D.M."/>
        </authorList>
    </citation>
    <scope>NUCLEOTIDE SEQUENCE [LARGE SCALE GENOMIC DNA]</scope>
    <source>
        <strain evidence="1 2">HSG9</strain>
    </source>
</reference>
<dbReference type="InterPro" id="IPR026341">
    <property type="entry name" value="T9SS_type_B"/>
</dbReference>
<dbReference type="OrthoDB" id="607469at2"/>
<dbReference type="RefSeq" id="WP_080319306.1">
    <property type="nucleotide sequence ID" value="NZ_MTBC01000007.1"/>
</dbReference>
<evidence type="ECO:0000313" key="2">
    <source>
        <dbReference type="Proteomes" id="UP000191680"/>
    </source>
</evidence>
<dbReference type="Pfam" id="PF13573">
    <property type="entry name" value="SprB"/>
    <property type="match status" value="2"/>
</dbReference>
<dbReference type="Pfam" id="PF13585">
    <property type="entry name" value="CHU_C"/>
    <property type="match status" value="1"/>
</dbReference>
<sequence length="2832" mass="299448">MQSNKALRVLYALLLIFVSIVGYASLSEARVLRFLEWKTEATPKVTKQLEEVTSSSSKHNFSENTFEATAAMFTTIITNGDESVGCTDNGFTVVRYNLCGDFDDRTVTLNGSYGSYQWQQFSPSGTCTADINDTCPNTTNTCWSTVDTDSNFTIDASSINPTNGGEFRVRVDNGAYYYFKVKKSTITQTYVKRNYICDVPGRIQITNLSSSYEYAINPGTGFGAWQNSAIFEGLTPGTYVVKARLRNTPNTCEYPYEPIEIEEREIDIDVTYTDANCFGETGSITVTVNDVPGPYKYTLLDQMGVPQEFTTFIATNPYTFSAVGFGTYSVQVETQQCAGDPGNGIPAPRQTTDVNGNPITIGDGLVPLAASTEVNESLNATCGVNDVNIIVRTSGGAAPYTFTTSDGGNSGGSYTTSTTYNVTAAGDYDFYITDANGCTITASASVEELTPPDITVTGTDGTCSNGGAKLNFTINDSKGYNLSFRATSADPWSTNPILSVAAGTYNNIQVRYQQGTVDCILNVPSSVTVTSVGTIVGNAVKLSDRSCNGAGGVDGGIIEFQGPFSGGSGSGYVFSISGDAAANFSTQTTYTNLAPGTYTPIIRDGGGCRLELTPITILDVDPPSNIDFSQNNTNCAANTSDVQLTVTATAAIATYEVISPVVINNGGNDTFLGLTNNTNYTFRVTDVNGCQYEESYNPSVISSVRARVKSGGDTRICSGASDGSGTFIIDGFTNNYTYNINGGTESAAQSDAEVTVNSLAAGNYTITVTDVDSGCTDTATLTIEEPATAIGLSGTVTAMSCDNNNLGRVVANATGGWGNYSYTLLYPDGSTQAGPKSGTVFGNLGQEGMYTLTVEDIEGCTDTFTFSLNRIEAPVIALDASTDYCFEPSTGATVVVTASGGSAGPPYTFRMDGGATQPTGTFTNVGTGTHTIEVEDANGCTDTVNVTIRPQLRVTANIIAEIPCGGLDGEIEVRASRGYLSGSGPKNYEISSDNGVTWSAPQPLTTNTFSHFTNVDGTYVFRVTDNEGCVATSSPIIMNPPANINPATHNVSPASCGQTNNGRVIITPDATSGLPPYEVDFDGGGWSSQTAFSNLQAGQTYTYQVRDARGCVTVAQSFTVPTDGTPPPDATVVQDIATCSSGTILGGISITNVTDGVPDFTYILQDEFGAEIATIGPTASTSESFTGLEPGNYRVITVDANGCTDTDNVTITQTTLDVVPDPVIAPTCGPSGFSNTVEIVGGVGPFLIRLVGDPNPAVTPNSPPRRHTFTNLLFGVTYTVEVTDLGTGCIYEDEIPPVSGPNLLSVAATSTPGACDVNRNGEIQYTIDGFNLGDTLVVELMNSDDGSITPIGTVTPGMVPYSDTIAELAGNYQVIVTNQTDNCNAAGSVTIEENLPSYIILSEEPANCNAFGQITVQGYGGDGGPYEFAFMPDGAIPAVGDYSNETTFVGPAGDYDVYVRDASGCTSFDIATIIALRPDLPAPTIDVVNQCDVTATSFEIQVRIANTLADTPRFTMGGDTQIGVDNGTDYVATFYVNSPGNYTIDVQDADGCTSQGIADVYEFLTVSGSFSTMPNCFDNDGTIAIDVVGGSDDFTFELQDEFGVYIGPTLTGDRTAGVFTNLTTGNYRVFVSDNETGCNDTVTINLDDPVPPVIDSVVDQDISCNGANDGSIDVLIDPVSAVDSPFTYNLYQAGTATIVQTNASGVFNGLVQGFYDVVVVSDRGCEDRRDNIEIEEPPVFEIGATAPDFACEVGANRFSSTIITVSVDPNATGNVGTAGYQYSITGFSNYQSTNTFEIIDDGTTQTITVYAIDGNGCQDQFDVIISPPTDVVPTITNTTALTCATDELVEVTVTGTTNYEIEVTPAVPGSPFNSGGAATTTINLPNAGEYLFVVNDLSPNGCSYPLPKYTVNEPIVPTALISEAAPILCDGDANGALFIDVSNYSGNYSYEVFAVDGAGTQVSTGNTGSFNTANFPDINGDAARIAGLPGGNFVVRITSLDTPFCSAESNLATIRTPSGPLAVSTMEIGNVSCLDNTGNIEAIATGGWDVSPYEYRLLLDDGTGTYPTEVSPFSAINEFEDLSSGDYRVEVRDIEGCITFDDITLNPIDPIVAGIREPAGLVCPGGNNAVLEAFDPTTGDADTATAGASGGVAGAGYKYQLIYLGSNNITDELSRSGLQDSPTFIGVSGEGYISEGWYAIEISSSYSCVGVTEPYYVNPPPAIIPNLVQVRAPGCGGLGQMRLTVTNPEAGFDYEYRSVNTPDPINDPYISMGSGVTSVIIDGGPGFYQFDVRKVNLNNTCDPVASNGLTLVDAQDLDLVVNLPDDISCASETDGRIESFSSGGVGSNNYYLFSGNPGDPFNPNAGATLVRGPQPDGTFEALPEGTDYYVAVTSGVTCSDVEGPFVIERPDPIEFQISTTNVSCSGEEDGSITIEVTSGGEGLIQFAIAPNFNEFFNDVDTPGVYTFEDLQGSPSGTEYIILIQDSQGCSETETVRVFSPEELTATFTATPETCLGVADGSAQLNIQGGTPFVDAISGQSYYEVAFNSSLEEDYQRNDTLLYENLLGGESYVFFVRDAMGCETTVIVPINSGVDLVPTAEVVYGCEGIFPFSTVTIDLMDRSELSRTLFSLDVDDVSMASEERVFGNLPAGEHTVYAYHENGCVTFVEFSVDTFEPLTLSAEQTGPGEITATAIGGFGDYEFFFNGESYGAENVFTINYDSNIEIRVIDAQGCESIIFMPFDFEGMPEFPDFFTPNGDVMNENWFVKNADLFPNMEVKIFDRYGRVVAILNEVKGWDGTYEGSPLPTGDYWYVVNANDADKQQFVGHFTLYR</sequence>
<keyword evidence="2" id="KW-1185">Reference proteome</keyword>